<protein>
    <submittedName>
        <fullName evidence="1">Metal-binding protein</fullName>
    </submittedName>
</protein>
<proteinExistence type="predicted"/>
<organism evidence="1 2">
    <name type="scientific">Sphingobium xenophagum</name>
    <dbReference type="NCBI Taxonomy" id="121428"/>
    <lineage>
        <taxon>Bacteria</taxon>
        <taxon>Pseudomonadati</taxon>
        <taxon>Pseudomonadota</taxon>
        <taxon>Alphaproteobacteria</taxon>
        <taxon>Sphingomonadales</taxon>
        <taxon>Sphingomonadaceae</taxon>
        <taxon>Sphingobium</taxon>
    </lineage>
</organism>
<gene>
    <name evidence="1" type="ORF">J2W40_004100</name>
</gene>
<dbReference type="EMBL" id="JAVDWV010000036">
    <property type="protein sequence ID" value="MDR7157252.1"/>
    <property type="molecule type" value="Genomic_DNA"/>
</dbReference>
<evidence type="ECO:0000313" key="2">
    <source>
        <dbReference type="Proteomes" id="UP001267638"/>
    </source>
</evidence>
<feature type="non-terminal residue" evidence="1">
    <location>
        <position position="1"/>
    </location>
</feature>
<reference evidence="1 2" key="1">
    <citation type="submission" date="2023-07" db="EMBL/GenBank/DDBJ databases">
        <title>Sorghum-associated microbial communities from plants grown in Nebraska, USA.</title>
        <authorList>
            <person name="Schachtman D."/>
        </authorList>
    </citation>
    <scope>NUCLEOTIDE SEQUENCE [LARGE SCALE GENOMIC DNA]</scope>
    <source>
        <strain evidence="1 2">4256</strain>
    </source>
</reference>
<keyword evidence="2" id="KW-1185">Reference proteome</keyword>
<accession>A0ABU1X801</accession>
<sequence length="42" mass="4493">AILDYAVGYAQSEDGQVPYAQWPDGVKGHFITRAPPVGFVAT</sequence>
<dbReference type="Proteomes" id="UP001267638">
    <property type="component" value="Unassembled WGS sequence"/>
</dbReference>
<comment type="caution">
    <text evidence="1">The sequence shown here is derived from an EMBL/GenBank/DDBJ whole genome shotgun (WGS) entry which is preliminary data.</text>
</comment>
<name>A0ABU1X801_SPHXE</name>
<evidence type="ECO:0000313" key="1">
    <source>
        <dbReference type="EMBL" id="MDR7157252.1"/>
    </source>
</evidence>